<accession>A0A1E1IR63</accession>
<protein>
    <recommendedName>
        <fullName evidence="3">Secreted protein</fullName>
    </recommendedName>
</protein>
<evidence type="ECO:0000313" key="2">
    <source>
        <dbReference type="EMBL" id="CCM13696.1"/>
    </source>
</evidence>
<reference evidence="2" key="1">
    <citation type="submission" date="2012-08" db="EMBL/GenBank/DDBJ databases">
        <title>Comparative genomics of metastatic and non-metastatic Leishmania guyanensis provides insights into polygenic factors involved in Leishmania RNA virus infection.</title>
        <authorList>
            <person name="Smith D."/>
            <person name="Hertz-Fowler C."/>
            <person name="Martin R."/>
            <person name="Dickens N."/>
            <person name="Fasel N."/>
            <person name="Falquet L."/>
            <person name="Beverley S."/>
            <person name="Zangger H."/>
            <person name="Calderon-Copete S."/>
            <person name="Mottram J."/>
            <person name="Xenarios I."/>
        </authorList>
    </citation>
    <scope>NUCLEOTIDE SEQUENCE</scope>
    <source>
        <strain evidence="2">MHOM/BR/75/M4147/SSU:IR2SAT-LUC</strain>
    </source>
</reference>
<feature type="signal peptide" evidence="1">
    <location>
        <begin position="1"/>
        <end position="19"/>
    </location>
</feature>
<organism evidence="2">
    <name type="scientific">Leishmania guyanensis</name>
    <dbReference type="NCBI Taxonomy" id="5670"/>
    <lineage>
        <taxon>Eukaryota</taxon>
        <taxon>Discoba</taxon>
        <taxon>Euglenozoa</taxon>
        <taxon>Kinetoplastea</taxon>
        <taxon>Metakinetoplastina</taxon>
        <taxon>Trypanosomatida</taxon>
        <taxon>Trypanosomatidae</taxon>
        <taxon>Leishmaniinae</taxon>
        <taxon>Leishmania</taxon>
        <taxon>Leishmania guyanensis species complex</taxon>
    </lineage>
</organism>
<evidence type="ECO:0000256" key="1">
    <source>
        <dbReference type="SAM" id="SignalP"/>
    </source>
</evidence>
<dbReference type="EMBL" id="CALQ01000350">
    <property type="protein sequence ID" value="CCM13696.1"/>
    <property type="molecule type" value="Genomic_DNA"/>
</dbReference>
<feature type="chain" id="PRO_5009113734" description="Secreted protein" evidence="1">
    <location>
        <begin position="20"/>
        <end position="123"/>
    </location>
</feature>
<keyword evidence="1" id="KW-0732">Signal</keyword>
<sequence length="123" mass="13377">MCTPWVVCARVALLRCSLCLFPLCSLPSPPLPPRCLPFGGLCDVSSSIGYTCWLACSCSLLCVEVGGLRGRQGNCATMRQVTRTAEVITEGVGGRGEEGKRNKARKHCVLVVFHRRLFMRSCA</sequence>
<evidence type="ECO:0008006" key="3">
    <source>
        <dbReference type="Google" id="ProtNLM"/>
    </source>
</evidence>
<name>A0A1E1IR63_LEIGU</name>
<dbReference type="AlphaFoldDB" id="A0A1E1IR63"/>
<gene>
    <name evidence="2" type="primary">LgM4147LRVhigh.11.00400.00030</name>
    <name evidence="2" type="ORF">BN36_1112080</name>
</gene>
<proteinExistence type="predicted"/>